<dbReference type="EMBL" id="JBGOOT010000003">
    <property type="protein sequence ID" value="MEZ8194538.1"/>
    <property type="molecule type" value="Genomic_DNA"/>
</dbReference>
<dbReference type="Proteomes" id="UP001569153">
    <property type="component" value="Unassembled WGS sequence"/>
</dbReference>
<protein>
    <submittedName>
        <fullName evidence="2">Uncharacterized protein</fullName>
    </submittedName>
</protein>
<dbReference type="RefSeq" id="WP_371729994.1">
    <property type="nucleotide sequence ID" value="NZ_JBGOOT010000003.1"/>
</dbReference>
<sequence>MKRKRITQNKAKLSQRQRQAKKNSHPANLYMSTRMSLVLDVFTYMEECFNKSRAEETHNMNDDTLQDSFEIAFSEPLTQPDMIIAIHQDLQYWQKSEEDSSSYTLLLETQSRIERLFPFVRSAEPLKTIDLEWCVWEQICAVTQDYSLRSCGTSIYKRPEAVAPVMSANEQVIHDRQVADFFNKAGIKLDE</sequence>
<feature type="region of interest" description="Disordered" evidence="1">
    <location>
        <begin position="1"/>
        <end position="26"/>
    </location>
</feature>
<accession>A0ABV4M4U0</accession>
<keyword evidence="3" id="KW-1185">Reference proteome</keyword>
<name>A0ABV4M4U0_9VIBR</name>
<gene>
    <name evidence="2" type="ORF">ACED38_06505</name>
</gene>
<feature type="compositionally biased region" description="Basic residues" evidence="1">
    <location>
        <begin position="1"/>
        <end position="24"/>
    </location>
</feature>
<evidence type="ECO:0000313" key="2">
    <source>
        <dbReference type="EMBL" id="MEZ8194538.1"/>
    </source>
</evidence>
<reference evidence="2 3" key="1">
    <citation type="submission" date="2024-06" db="EMBL/GenBank/DDBJ databases">
        <authorList>
            <person name="Steensen K."/>
            <person name="Seneca J."/>
            <person name="Bartlau N."/>
            <person name="Yu A.X."/>
            <person name="Polz M.F."/>
        </authorList>
    </citation>
    <scope>NUCLEOTIDE SEQUENCE [LARGE SCALE GENOMIC DNA]</scope>
    <source>
        <strain evidence="2 3">FF146</strain>
    </source>
</reference>
<comment type="caution">
    <text evidence="2">The sequence shown here is derived from an EMBL/GenBank/DDBJ whole genome shotgun (WGS) entry which is preliminary data.</text>
</comment>
<proteinExistence type="predicted"/>
<organism evidence="2 3">
    <name type="scientific">Vibrio cortegadensis</name>
    <dbReference type="NCBI Taxonomy" id="1328770"/>
    <lineage>
        <taxon>Bacteria</taxon>
        <taxon>Pseudomonadati</taxon>
        <taxon>Pseudomonadota</taxon>
        <taxon>Gammaproteobacteria</taxon>
        <taxon>Vibrionales</taxon>
        <taxon>Vibrionaceae</taxon>
        <taxon>Vibrio</taxon>
    </lineage>
</organism>
<evidence type="ECO:0000313" key="3">
    <source>
        <dbReference type="Proteomes" id="UP001569153"/>
    </source>
</evidence>
<evidence type="ECO:0000256" key="1">
    <source>
        <dbReference type="SAM" id="MobiDB-lite"/>
    </source>
</evidence>